<dbReference type="AlphaFoldDB" id="C0CTR9"/>
<gene>
    <name evidence="1" type="ORF">CLOSTASPAR_00368</name>
</gene>
<protein>
    <submittedName>
        <fullName evidence="1">Uncharacterized protein</fullName>
    </submittedName>
</protein>
<dbReference type="Proteomes" id="UP000004756">
    <property type="component" value="Unassembled WGS sequence"/>
</dbReference>
<comment type="caution">
    <text evidence="1">The sequence shown here is derived from an EMBL/GenBank/DDBJ whole genome shotgun (WGS) entry which is preliminary data.</text>
</comment>
<keyword evidence="2" id="KW-1185">Reference proteome</keyword>
<reference evidence="1 2" key="2">
    <citation type="submission" date="2009-02" db="EMBL/GenBank/DDBJ databases">
        <title>Draft genome sequence of Clostridium asparagiforme (DSM 15981).</title>
        <authorList>
            <person name="Sudarsanam P."/>
            <person name="Ley R."/>
            <person name="Guruge J."/>
            <person name="Turnbaugh P.J."/>
            <person name="Mahowald M."/>
            <person name="Liep D."/>
            <person name="Gordon J."/>
        </authorList>
    </citation>
    <scope>NUCLEOTIDE SEQUENCE [LARGE SCALE GENOMIC DNA]</scope>
    <source>
        <strain evidence="1 2">DSM 15981</strain>
    </source>
</reference>
<sequence>MIFHVSVCLLAHEEKGLISNTFCHAKREYSFSVHPIGCTPAFSFCYHQITLTRFCCLNRGTNCTSVEKEFP</sequence>
<accession>C0CTR9</accession>
<evidence type="ECO:0000313" key="1">
    <source>
        <dbReference type="EMBL" id="EEG57564.1"/>
    </source>
</evidence>
<reference evidence="1 2" key="1">
    <citation type="submission" date="2009-01" db="EMBL/GenBank/DDBJ databases">
        <authorList>
            <person name="Fulton L."/>
            <person name="Clifton S."/>
            <person name="Fulton B."/>
            <person name="Xu J."/>
            <person name="Minx P."/>
            <person name="Pepin K.H."/>
            <person name="Johnson M."/>
            <person name="Bhonagiri V."/>
            <person name="Nash W.E."/>
            <person name="Mardis E.R."/>
            <person name="Wilson R.K."/>
        </authorList>
    </citation>
    <scope>NUCLEOTIDE SEQUENCE [LARGE SCALE GENOMIC DNA]</scope>
    <source>
        <strain evidence="1 2">DSM 15981</strain>
    </source>
</reference>
<dbReference type="EMBL" id="ACCJ01000017">
    <property type="protein sequence ID" value="EEG57564.1"/>
    <property type="molecule type" value="Genomic_DNA"/>
</dbReference>
<name>C0CTR9_9FIRM</name>
<evidence type="ECO:0000313" key="2">
    <source>
        <dbReference type="Proteomes" id="UP000004756"/>
    </source>
</evidence>
<organism evidence="1 2">
    <name type="scientific">[Clostridium] asparagiforme DSM 15981</name>
    <dbReference type="NCBI Taxonomy" id="518636"/>
    <lineage>
        <taxon>Bacteria</taxon>
        <taxon>Bacillati</taxon>
        <taxon>Bacillota</taxon>
        <taxon>Clostridia</taxon>
        <taxon>Lachnospirales</taxon>
        <taxon>Lachnospiraceae</taxon>
        <taxon>Enterocloster</taxon>
    </lineage>
</organism>
<dbReference type="HOGENOM" id="CLU_2732769_0_0_9"/>
<proteinExistence type="predicted"/>